<sequence length="106" mass="12259">MTRYACPSSLIKALVSEPVLTAIRRELNRVCEFRLDIEDVFSSIKNGTFKDMAQCKDEMKKILLDKEKIALEKEIEMGEWVPVRNMAEEIKKYQSHAQHALNKNSS</sequence>
<proteinExistence type="predicted"/>
<comment type="caution">
    <text evidence="1">The sequence shown here is derived from an EMBL/GenBank/DDBJ whole genome shotgun (WGS) entry which is preliminary data.</text>
</comment>
<gene>
    <name evidence="1" type="ORF">A2519_03480</name>
</gene>
<organism evidence="1 2">
    <name type="scientific">Candidatus Raymondbacteria bacterium RIFOXYD12_FULL_49_13</name>
    <dbReference type="NCBI Taxonomy" id="1817890"/>
    <lineage>
        <taxon>Bacteria</taxon>
        <taxon>Raymondiibacteriota</taxon>
    </lineage>
</organism>
<dbReference type="AlphaFoldDB" id="A0A1F7FF77"/>
<evidence type="ECO:0000313" key="2">
    <source>
        <dbReference type="Proteomes" id="UP000179243"/>
    </source>
</evidence>
<protein>
    <submittedName>
        <fullName evidence="1">Uncharacterized protein</fullName>
    </submittedName>
</protein>
<name>A0A1F7FF77_UNCRA</name>
<evidence type="ECO:0000313" key="1">
    <source>
        <dbReference type="EMBL" id="OGK05349.1"/>
    </source>
</evidence>
<dbReference type="Proteomes" id="UP000179243">
    <property type="component" value="Unassembled WGS sequence"/>
</dbReference>
<reference evidence="1 2" key="1">
    <citation type="journal article" date="2016" name="Nat. Commun.">
        <title>Thousands of microbial genomes shed light on interconnected biogeochemical processes in an aquifer system.</title>
        <authorList>
            <person name="Anantharaman K."/>
            <person name="Brown C.T."/>
            <person name="Hug L.A."/>
            <person name="Sharon I."/>
            <person name="Castelle C.J."/>
            <person name="Probst A.J."/>
            <person name="Thomas B.C."/>
            <person name="Singh A."/>
            <person name="Wilkins M.J."/>
            <person name="Karaoz U."/>
            <person name="Brodie E.L."/>
            <person name="Williams K.H."/>
            <person name="Hubbard S.S."/>
            <person name="Banfield J.F."/>
        </authorList>
    </citation>
    <scope>NUCLEOTIDE SEQUENCE [LARGE SCALE GENOMIC DNA]</scope>
</reference>
<accession>A0A1F7FF77</accession>
<dbReference type="EMBL" id="MFYX01000057">
    <property type="protein sequence ID" value="OGK05349.1"/>
    <property type="molecule type" value="Genomic_DNA"/>
</dbReference>